<feature type="compositionally biased region" description="Polar residues" evidence="1">
    <location>
        <begin position="1"/>
        <end position="10"/>
    </location>
</feature>
<name>A0A066VRN9_TILAU</name>
<feature type="region of interest" description="Disordered" evidence="1">
    <location>
        <begin position="331"/>
        <end position="363"/>
    </location>
</feature>
<sequence length="1629" mass="171232">MSASITSAGQPPSAAPPPSPTSLDAGCALADATPSSSSLEARTTTSTAAAASASPSMREIDAEAPAPPSTSTPSRLVAALPPSTTSVTFSPRQLLIDHQFFGGALSGNCASMSGAIADEGAGGGSASPGCRQSDAYLQSALLQRQTQVQLVKRLAQIQSMANHKEQASPLSLYNAATFGTQASERHDADMTKKSSLNTAQQPTFNDMLFNASPSAPSLSLLPPLTVGTTGEIIIDEGIASKDLPSFLASSTTNADMPLPGLLNSGMALDMQGFPSLLSGFNSNGNDSSTNNSLLTSSLLDAEEAVATGHRSANVIAEPASDMSTPGFSAYSVTSASEQNEPFALSPPHSSRSFDDESGSSTSAGVGHQMMVQQQALAANLNGNVNATAGTNSSDSNAWTAAGSSFLTNASQTPTLATAPQLQQNQQQQQQLLLLLQKQQQQQQQQQQMNLQHMQVAAHMQMQAAIAAAAAAMAQAAQNEGGNGNGNAVGCGAQQMALPMIPWPLPLSIPLPTASTPISFSSTATGASGNSCVTPQQILQFSQFGGFAPSAFIHPTTQVNTLMQMQDALSAAGAASLQQVSKGAAPAPSIGGRGKKRPNPDSSAARSRASRSSSAGGDPEAKDKDGSKPAFSSPVTLSSGKQCSSSADGGGASAVEEEDANGGPTKKIKSETSLAHKLSLHAKSLAAEPLRAEDKWGILDKNAFSDLDAILAQLYVRQQERDVLQAANSSSVDDMQGDGSSNDADANSKGGKGSRKKGSRKKSKAGAEDSDEADGGKASRKVPHNAIERRYRNNINDRIAALRNAVPALRDLRPKSNGGSTQVLKKPNWGKGQQGDLVDGVSAATKLNKATILGKATEYIQYLKRREVALVSENEGLKELVRSLRGGEDVLAVWLSEMEQTKKERDAEKARLKALQPADAKDELVGSDDEEMRDISFDVDADMDADEDEEDSLLAASPTSSTSGQGASRASASNYMMAAFLGFTFFGGGTELTASHHVVNNAASSPPSVVDSAHAAARQAGATLIGASHQLLKRANVVPPAEHHLDHVPSHLLLFEILRFASFFACMLFAILPFVRYIRRQGNRRTFPAIPTPEQQRNAAQRLADVTERKKAMLSTLGADRISARAVDKVLRAFVGAPTTDAAAAIGIIREVTVAAIPSPIIAIFRKQGAAQPDREEARVWLRLLEVETAWGPFAEPSLLKKTHTILKVRNIQLLASDQACNPARVHATMALALGRLGATDNAIGRMMRASAIARWRLAHQAQLVGLEEEHILAARNGVGFNESDSIHPWLSHTLQVTLEEALALCPSESAASTAALTADANTRTFLATPLLLVSNVLQMQQIRALWCQLFPSLVMCAGPETLASKDDDAGGISVKAFISEFNARRTAGLQLIVTEDENSRMQITDKVSQINRTAARGTPAHVLASITLAAWSFLLGDAHIAHHVAMGLKLELSRPKSMLGASTTCATLVRLVLGDQAIFPSSDFAADRIALPEDDATFALVSASLMWLKFLRLFAASSHSNHLAAVLEEAFSLRRALARAILPECRSSLALLAMDSRPGTPLLGQKSTSPSINGDASSDSAATQEAKEALIDILSSLCHHLGQRAAHGKRTIGTIWEDCSTSDSGLDFV</sequence>
<dbReference type="STRING" id="1037660.A0A066VRN9"/>
<keyword evidence="4" id="KW-1185">Reference proteome</keyword>
<dbReference type="InterPro" id="IPR011598">
    <property type="entry name" value="bHLH_dom"/>
</dbReference>
<dbReference type="InterPro" id="IPR036638">
    <property type="entry name" value="HLH_DNA-bd_sf"/>
</dbReference>
<evidence type="ECO:0000259" key="2">
    <source>
        <dbReference type="PROSITE" id="PS50888"/>
    </source>
</evidence>
<feature type="compositionally biased region" description="Polar residues" evidence="1">
    <location>
        <begin position="632"/>
        <end position="642"/>
    </location>
</feature>
<reference evidence="3 4" key="1">
    <citation type="submission" date="2014-05" db="EMBL/GenBank/DDBJ databases">
        <title>Draft genome sequence of a rare smut relative, Tilletiaria anomala UBC 951.</title>
        <authorList>
            <consortium name="DOE Joint Genome Institute"/>
            <person name="Toome M."/>
            <person name="Kuo A."/>
            <person name="Henrissat B."/>
            <person name="Lipzen A."/>
            <person name="Tritt A."/>
            <person name="Yoshinaga Y."/>
            <person name="Zane M."/>
            <person name="Barry K."/>
            <person name="Grigoriev I.V."/>
            <person name="Spatafora J.W."/>
            <person name="Aimea M.C."/>
        </authorList>
    </citation>
    <scope>NUCLEOTIDE SEQUENCE [LARGE SCALE GENOMIC DNA]</scope>
    <source>
        <strain evidence="3 4">UBC 951</strain>
    </source>
</reference>
<evidence type="ECO:0000256" key="1">
    <source>
        <dbReference type="SAM" id="MobiDB-lite"/>
    </source>
</evidence>
<comment type="caution">
    <text evidence="3">The sequence shown here is derived from an EMBL/GenBank/DDBJ whole genome shotgun (WGS) entry which is preliminary data.</text>
</comment>
<feature type="region of interest" description="Disordered" evidence="1">
    <location>
        <begin position="810"/>
        <end position="834"/>
    </location>
</feature>
<protein>
    <recommendedName>
        <fullName evidence="2">BHLH domain-containing protein</fullName>
    </recommendedName>
</protein>
<feature type="region of interest" description="Disordered" evidence="1">
    <location>
        <begin position="725"/>
        <end position="787"/>
    </location>
</feature>
<feature type="region of interest" description="Disordered" evidence="1">
    <location>
        <begin position="1"/>
        <end position="75"/>
    </location>
</feature>
<dbReference type="PANTHER" id="PTHR47336">
    <property type="entry name" value="TRANSCRIPTION FACTOR HMS1-RELATED"/>
    <property type="match status" value="1"/>
</dbReference>
<dbReference type="Gene3D" id="4.10.280.10">
    <property type="entry name" value="Helix-loop-helix DNA-binding domain"/>
    <property type="match status" value="1"/>
</dbReference>
<dbReference type="EMBL" id="JMSN01000082">
    <property type="protein sequence ID" value="KDN41250.1"/>
    <property type="molecule type" value="Genomic_DNA"/>
</dbReference>
<feature type="compositionally biased region" description="Low complexity" evidence="1">
    <location>
        <begin position="952"/>
        <end position="962"/>
    </location>
</feature>
<dbReference type="Pfam" id="PF00010">
    <property type="entry name" value="HLH"/>
    <property type="match status" value="1"/>
</dbReference>
<dbReference type="SUPFAM" id="SSF47459">
    <property type="entry name" value="HLH, helix-loop-helix DNA-binding domain"/>
    <property type="match status" value="1"/>
</dbReference>
<feature type="domain" description="BHLH" evidence="2">
    <location>
        <begin position="778"/>
        <end position="862"/>
    </location>
</feature>
<evidence type="ECO:0000313" key="4">
    <source>
        <dbReference type="Proteomes" id="UP000027361"/>
    </source>
</evidence>
<feature type="compositionally biased region" description="Basic residues" evidence="1">
    <location>
        <begin position="751"/>
        <end position="763"/>
    </location>
</feature>
<dbReference type="PROSITE" id="PS50888">
    <property type="entry name" value="BHLH"/>
    <property type="match status" value="1"/>
</dbReference>
<gene>
    <name evidence="3" type="ORF">K437DRAFT_258363</name>
</gene>
<feature type="region of interest" description="Disordered" evidence="1">
    <location>
        <begin position="906"/>
        <end position="931"/>
    </location>
</feature>
<dbReference type="GeneID" id="25264954"/>
<feature type="region of interest" description="Disordered" evidence="1">
    <location>
        <begin position="579"/>
        <end position="666"/>
    </location>
</feature>
<dbReference type="InParanoid" id="A0A066VRN9"/>
<dbReference type="HOGENOM" id="CLU_243222_0_0_1"/>
<dbReference type="GO" id="GO:0046983">
    <property type="term" value="F:protein dimerization activity"/>
    <property type="evidence" value="ECO:0007669"/>
    <property type="project" value="InterPro"/>
</dbReference>
<dbReference type="Proteomes" id="UP000027361">
    <property type="component" value="Unassembled WGS sequence"/>
</dbReference>
<evidence type="ECO:0000313" key="3">
    <source>
        <dbReference type="EMBL" id="KDN41250.1"/>
    </source>
</evidence>
<dbReference type="PANTHER" id="PTHR47336:SF2">
    <property type="entry name" value="TRANSCRIPTION FACTOR HMS1-RELATED"/>
    <property type="match status" value="1"/>
</dbReference>
<dbReference type="OrthoDB" id="2133190at2759"/>
<feature type="compositionally biased region" description="Low complexity" evidence="1">
    <location>
        <begin position="35"/>
        <end position="56"/>
    </location>
</feature>
<feature type="compositionally biased region" description="Polar residues" evidence="1">
    <location>
        <begin position="725"/>
        <end position="744"/>
    </location>
</feature>
<dbReference type="SMART" id="SM00353">
    <property type="entry name" value="HLH"/>
    <property type="match status" value="1"/>
</dbReference>
<dbReference type="InterPro" id="IPR052099">
    <property type="entry name" value="Regulatory_TF_Diverse"/>
</dbReference>
<proteinExistence type="predicted"/>
<feature type="region of interest" description="Disordered" evidence="1">
    <location>
        <begin position="945"/>
        <end position="967"/>
    </location>
</feature>
<feature type="compositionally biased region" description="Low complexity" evidence="1">
    <location>
        <begin position="601"/>
        <end position="614"/>
    </location>
</feature>
<organism evidence="3 4">
    <name type="scientific">Tilletiaria anomala (strain ATCC 24038 / CBS 436.72 / UBC 951)</name>
    <dbReference type="NCBI Taxonomy" id="1037660"/>
    <lineage>
        <taxon>Eukaryota</taxon>
        <taxon>Fungi</taxon>
        <taxon>Dikarya</taxon>
        <taxon>Basidiomycota</taxon>
        <taxon>Ustilaginomycotina</taxon>
        <taxon>Exobasidiomycetes</taxon>
        <taxon>Georgefischeriales</taxon>
        <taxon>Tilletiariaceae</taxon>
        <taxon>Tilletiaria</taxon>
    </lineage>
</organism>
<accession>A0A066VRN9</accession>
<dbReference type="RefSeq" id="XP_013241661.1">
    <property type="nucleotide sequence ID" value="XM_013386207.1"/>
</dbReference>